<dbReference type="Gene3D" id="2.40.100.10">
    <property type="entry name" value="Cyclophilin-like"/>
    <property type="match status" value="1"/>
</dbReference>
<reference evidence="7" key="1">
    <citation type="submission" date="2021-11" db="EMBL/GenBank/DDBJ databases">
        <title>Streptomyces corallinus and Kineosporia corallina sp. nov., two new coral-derived marine actinobacteria.</title>
        <authorList>
            <person name="Buangrab K."/>
            <person name="Sutthacheep M."/>
            <person name="Yeemin T."/>
            <person name="Harunari E."/>
            <person name="Igarashi Y."/>
            <person name="Sripreechasak P."/>
            <person name="Kanchanasin P."/>
            <person name="Tanasupawat S."/>
            <person name="Phongsopitanun W."/>
        </authorList>
    </citation>
    <scope>NUCLEOTIDE SEQUENCE</scope>
    <source>
        <strain evidence="7">JCM 31032</strain>
    </source>
</reference>
<feature type="region of interest" description="Disordered" evidence="4">
    <location>
        <begin position="1"/>
        <end position="31"/>
    </location>
</feature>
<organism evidence="7 8">
    <name type="scientific">Kineosporia babensis</name>
    <dbReference type="NCBI Taxonomy" id="499548"/>
    <lineage>
        <taxon>Bacteria</taxon>
        <taxon>Bacillati</taxon>
        <taxon>Actinomycetota</taxon>
        <taxon>Actinomycetes</taxon>
        <taxon>Kineosporiales</taxon>
        <taxon>Kineosporiaceae</taxon>
        <taxon>Kineosporia</taxon>
    </lineage>
</organism>
<dbReference type="InterPro" id="IPR044665">
    <property type="entry name" value="E_coli_cyclophilin_A-like"/>
</dbReference>
<evidence type="ECO:0000256" key="5">
    <source>
        <dbReference type="SAM" id="Phobius"/>
    </source>
</evidence>
<feature type="compositionally biased region" description="Basic and acidic residues" evidence="4">
    <location>
        <begin position="1"/>
        <end position="23"/>
    </location>
</feature>
<keyword evidence="5" id="KW-0812">Transmembrane</keyword>
<keyword evidence="3 7" id="KW-0413">Isomerase</keyword>
<name>A0A9X1NNG9_9ACTN</name>
<dbReference type="Proteomes" id="UP001138997">
    <property type="component" value="Unassembled WGS sequence"/>
</dbReference>
<sequence length="294" mass="30825">MTPKNRERAYEKRRYEEWQERQASRHAHTRQVRQRLAVGGGALLVVVVMVVAFLLMNESSDDETAPQAGSTPAASQPASSGPDASAQSTAKSTCPAVEVKAPDSPKQFDAVPDQSLAEGKDWTLEMKTTCGDIQITLDGKAAPQAVSSMIQLARDGFYDGSPCHRLTTAERFEVLQCGDPTGTGTGSPGYSYGPIENEPSKTFESGGTKFHTYESATVAMARAGGDGESMGSQFFLVYGDTDIPDDAAGGYTVLGKITKGLDVVQQVAEGGESTGTGDGAPVSAVSIVSTKVSG</sequence>
<keyword evidence="5" id="KW-0472">Membrane</keyword>
<evidence type="ECO:0000256" key="2">
    <source>
        <dbReference type="ARBA" id="ARBA00023110"/>
    </source>
</evidence>
<dbReference type="CDD" id="cd00317">
    <property type="entry name" value="cyclophilin"/>
    <property type="match status" value="1"/>
</dbReference>
<dbReference type="EMBL" id="JAJOMB010000029">
    <property type="protein sequence ID" value="MCD5316371.1"/>
    <property type="molecule type" value="Genomic_DNA"/>
</dbReference>
<dbReference type="RefSeq" id="WP_231449223.1">
    <property type="nucleotide sequence ID" value="NZ_JAJOMB010000029.1"/>
</dbReference>
<evidence type="ECO:0000256" key="4">
    <source>
        <dbReference type="SAM" id="MobiDB-lite"/>
    </source>
</evidence>
<evidence type="ECO:0000256" key="1">
    <source>
        <dbReference type="ARBA" id="ARBA00013194"/>
    </source>
</evidence>
<dbReference type="InterPro" id="IPR029000">
    <property type="entry name" value="Cyclophilin-like_dom_sf"/>
</dbReference>
<protein>
    <recommendedName>
        <fullName evidence="1">peptidylprolyl isomerase</fullName>
        <ecNumber evidence="1">5.2.1.8</ecNumber>
    </recommendedName>
</protein>
<dbReference type="AlphaFoldDB" id="A0A9X1NNG9"/>
<feature type="domain" description="PPIase cyclophilin-type" evidence="6">
    <location>
        <begin position="131"/>
        <end position="292"/>
    </location>
</feature>
<feature type="transmembrane region" description="Helical" evidence="5">
    <location>
        <begin position="36"/>
        <end position="56"/>
    </location>
</feature>
<gene>
    <name evidence="7" type="ORF">LR394_36285</name>
</gene>
<feature type="compositionally biased region" description="Polar residues" evidence="4">
    <location>
        <begin position="67"/>
        <end position="79"/>
    </location>
</feature>
<dbReference type="InterPro" id="IPR002130">
    <property type="entry name" value="Cyclophilin-type_PPIase_dom"/>
</dbReference>
<proteinExistence type="predicted"/>
<evidence type="ECO:0000259" key="6">
    <source>
        <dbReference type="PROSITE" id="PS50072"/>
    </source>
</evidence>
<keyword evidence="5" id="KW-1133">Transmembrane helix</keyword>
<comment type="caution">
    <text evidence="7">The sequence shown here is derived from an EMBL/GenBank/DDBJ whole genome shotgun (WGS) entry which is preliminary data.</text>
</comment>
<dbReference type="GO" id="GO:0003755">
    <property type="term" value="F:peptidyl-prolyl cis-trans isomerase activity"/>
    <property type="evidence" value="ECO:0007669"/>
    <property type="project" value="UniProtKB-KW"/>
</dbReference>
<dbReference type="PROSITE" id="PS50072">
    <property type="entry name" value="CSA_PPIASE_2"/>
    <property type="match status" value="1"/>
</dbReference>
<evidence type="ECO:0000313" key="7">
    <source>
        <dbReference type="EMBL" id="MCD5316371.1"/>
    </source>
</evidence>
<evidence type="ECO:0000313" key="8">
    <source>
        <dbReference type="Proteomes" id="UP001138997"/>
    </source>
</evidence>
<dbReference type="SUPFAM" id="SSF50891">
    <property type="entry name" value="Cyclophilin-like"/>
    <property type="match status" value="1"/>
</dbReference>
<dbReference type="Pfam" id="PF00160">
    <property type="entry name" value="Pro_isomerase"/>
    <property type="match status" value="1"/>
</dbReference>
<feature type="region of interest" description="Disordered" evidence="4">
    <location>
        <begin position="61"/>
        <end position="113"/>
    </location>
</feature>
<keyword evidence="2" id="KW-0697">Rotamase</keyword>
<accession>A0A9X1NNG9</accession>
<evidence type="ECO:0000256" key="3">
    <source>
        <dbReference type="ARBA" id="ARBA00023235"/>
    </source>
</evidence>
<keyword evidence="8" id="KW-1185">Reference proteome</keyword>
<dbReference type="PANTHER" id="PTHR43246">
    <property type="entry name" value="PEPTIDYL-PROLYL CIS-TRANS ISOMERASE CYP38, CHLOROPLASTIC"/>
    <property type="match status" value="1"/>
</dbReference>
<dbReference type="EC" id="5.2.1.8" evidence="1"/>